<feature type="domain" description="RNase H type-1" evidence="1">
    <location>
        <begin position="209"/>
        <end position="284"/>
    </location>
</feature>
<organism evidence="2 3">
    <name type="scientific">Cannabis sativa</name>
    <name type="common">Hemp</name>
    <name type="synonym">Marijuana</name>
    <dbReference type="NCBI Taxonomy" id="3483"/>
    <lineage>
        <taxon>Eukaryota</taxon>
        <taxon>Viridiplantae</taxon>
        <taxon>Streptophyta</taxon>
        <taxon>Embryophyta</taxon>
        <taxon>Tracheophyta</taxon>
        <taxon>Spermatophyta</taxon>
        <taxon>Magnoliopsida</taxon>
        <taxon>eudicotyledons</taxon>
        <taxon>Gunneridae</taxon>
        <taxon>Pentapetalae</taxon>
        <taxon>rosids</taxon>
        <taxon>fabids</taxon>
        <taxon>Rosales</taxon>
        <taxon>Cannabaceae</taxon>
        <taxon>Cannabis</taxon>
    </lineage>
</organism>
<protein>
    <recommendedName>
        <fullName evidence="1">RNase H type-1 domain-containing protein</fullName>
    </recommendedName>
</protein>
<dbReference type="Proteomes" id="UP000525078">
    <property type="component" value="Unassembled WGS sequence"/>
</dbReference>
<dbReference type="PANTHER" id="PTHR33116">
    <property type="entry name" value="REVERSE TRANSCRIPTASE ZINC-BINDING DOMAIN-CONTAINING PROTEIN-RELATED-RELATED"/>
    <property type="match status" value="1"/>
</dbReference>
<accession>A0A7J6HNJ6</accession>
<sequence>MQRVNSLKSKLLSKAGRACLIQSVGSSIATYVAASDVIPKSIAQKVDKELRDFWWEDINKKRTIRTISWNSLCHPKLRGCLGFRKVETINQAFLMKLGWKALMDNQSIWGRIVQEKYLKHKHFMDIECLCGDSGLWKAIVKTRSLLSEGLCRKIGDERNGIVHGRDRSNVKELILNLNRRISEHRLVAIGDVVEVCVWTPSLVSWLCYNCDVAMSEDGSVIATLVRDENGSIFTGKAENKLVTDPKIAEAHAVCLAADLSVERKMGKVIFQSDNLRVVNAFSAEFEGAADFNLIMRPLEIIGDVEVEIYGCLLQPHSLQRDPNLSFFMVDLFATYNGSSSANMSMNNGNPTLEFSSNVIFRRKLLMDNGSVVAKDKLEEMLRCVHLPPFFLIYLIQSLSTRKEKWVDASCNFAIKVYTNAIGYLGNAEYDGETEYDQYDIDDDKINFVQPLKSPWKGWKKRK</sequence>
<dbReference type="InterPro" id="IPR002156">
    <property type="entry name" value="RNaseH_domain"/>
</dbReference>
<dbReference type="Pfam" id="PF13456">
    <property type="entry name" value="RVT_3"/>
    <property type="match status" value="1"/>
</dbReference>
<gene>
    <name evidence="2" type="ORF">F8388_019814</name>
</gene>
<comment type="caution">
    <text evidence="2">The sequence shown here is derived from an EMBL/GenBank/DDBJ whole genome shotgun (WGS) entry which is preliminary data.</text>
</comment>
<evidence type="ECO:0000259" key="1">
    <source>
        <dbReference type="Pfam" id="PF13456"/>
    </source>
</evidence>
<dbReference type="AlphaFoldDB" id="A0A7J6HNJ6"/>
<proteinExistence type="predicted"/>
<name>A0A7J6HNJ6_CANSA</name>
<dbReference type="GO" id="GO:0004523">
    <property type="term" value="F:RNA-DNA hybrid ribonuclease activity"/>
    <property type="evidence" value="ECO:0007669"/>
    <property type="project" value="InterPro"/>
</dbReference>
<dbReference type="EMBL" id="JAATIP010000003">
    <property type="protein sequence ID" value="KAF4396268.1"/>
    <property type="molecule type" value="Genomic_DNA"/>
</dbReference>
<dbReference type="GO" id="GO:0003676">
    <property type="term" value="F:nucleic acid binding"/>
    <property type="evidence" value="ECO:0007669"/>
    <property type="project" value="InterPro"/>
</dbReference>
<evidence type="ECO:0000313" key="2">
    <source>
        <dbReference type="EMBL" id="KAF4396268.1"/>
    </source>
</evidence>
<evidence type="ECO:0000313" key="3">
    <source>
        <dbReference type="Proteomes" id="UP000525078"/>
    </source>
</evidence>
<reference evidence="2 3" key="1">
    <citation type="journal article" date="2020" name="bioRxiv">
        <title>Sequence and annotation of 42 cannabis genomes reveals extensive copy number variation in cannabinoid synthesis and pathogen resistance genes.</title>
        <authorList>
            <person name="Mckernan K.J."/>
            <person name="Helbert Y."/>
            <person name="Kane L.T."/>
            <person name="Ebling H."/>
            <person name="Zhang L."/>
            <person name="Liu B."/>
            <person name="Eaton Z."/>
            <person name="Mclaughlin S."/>
            <person name="Kingan S."/>
            <person name="Baybayan P."/>
            <person name="Concepcion G."/>
            <person name="Jordan M."/>
            <person name="Riva A."/>
            <person name="Barbazuk W."/>
            <person name="Harkins T."/>
        </authorList>
    </citation>
    <scope>NUCLEOTIDE SEQUENCE [LARGE SCALE GENOMIC DNA]</scope>
    <source>
        <strain evidence="3">cv. Jamaican Lion 4</strain>
        <tissue evidence="2">Leaf</tissue>
    </source>
</reference>
<dbReference type="PANTHER" id="PTHR33116:SF86">
    <property type="entry name" value="REVERSE TRANSCRIPTASE DOMAIN-CONTAINING PROTEIN"/>
    <property type="match status" value="1"/>
</dbReference>